<dbReference type="GO" id="GO:0003723">
    <property type="term" value="F:RNA binding"/>
    <property type="evidence" value="ECO:0007669"/>
    <property type="project" value="UniProtKB-KW"/>
</dbReference>
<dbReference type="Proteomes" id="UP000887159">
    <property type="component" value="Unassembled WGS sequence"/>
</dbReference>
<dbReference type="SUPFAM" id="SSF56672">
    <property type="entry name" value="DNA/RNA polymerases"/>
    <property type="match status" value="1"/>
</dbReference>
<dbReference type="Pfam" id="PF08284">
    <property type="entry name" value="RVP_2"/>
    <property type="match status" value="1"/>
</dbReference>
<accession>A0A8X6VK16</accession>
<keyword evidence="11" id="KW-0511">Multifunctional enzyme</keyword>
<dbReference type="Gene3D" id="2.40.70.10">
    <property type="entry name" value="Acid Proteases"/>
    <property type="match status" value="1"/>
</dbReference>
<dbReference type="SUPFAM" id="SSF50630">
    <property type="entry name" value="Acid proteases"/>
    <property type="match status" value="1"/>
</dbReference>
<dbReference type="Pfam" id="PF00078">
    <property type="entry name" value="RVT_1"/>
    <property type="match status" value="1"/>
</dbReference>
<dbReference type="FunFam" id="3.10.10.10:FF:000002">
    <property type="entry name" value="Retrovirus-related Pol polyprotein from transposon 17.6-like protein"/>
    <property type="match status" value="1"/>
</dbReference>
<dbReference type="InterPro" id="IPR041577">
    <property type="entry name" value="RT_RNaseH_2"/>
</dbReference>
<comment type="caution">
    <text evidence="13">The sequence shown here is derived from an EMBL/GenBank/DDBJ whole genome shotgun (WGS) entry which is preliminary data.</text>
</comment>
<proteinExistence type="predicted"/>
<protein>
    <submittedName>
        <fullName evidence="13">Retrovirus-related Pol polyprotein from transposon opus</fullName>
    </submittedName>
</protein>
<keyword evidence="9" id="KW-0229">DNA integration</keyword>
<evidence type="ECO:0000256" key="7">
    <source>
        <dbReference type="ARBA" id="ARBA00022842"/>
    </source>
</evidence>
<keyword evidence="14" id="KW-1185">Reference proteome</keyword>
<evidence type="ECO:0000256" key="3">
    <source>
        <dbReference type="ARBA" id="ARBA00022695"/>
    </source>
</evidence>
<name>A0A8X6VK16_TRICX</name>
<evidence type="ECO:0000313" key="14">
    <source>
        <dbReference type="Proteomes" id="UP000887159"/>
    </source>
</evidence>
<evidence type="ECO:0000256" key="2">
    <source>
        <dbReference type="ARBA" id="ARBA00022679"/>
    </source>
</evidence>
<dbReference type="PROSITE" id="PS00141">
    <property type="entry name" value="ASP_PROTEASE"/>
    <property type="match status" value="1"/>
</dbReference>
<dbReference type="InterPro" id="IPR021109">
    <property type="entry name" value="Peptidase_aspartic_dom_sf"/>
</dbReference>
<keyword evidence="2" id="KW-0808">Transferase</keyword>
<evidence type="ECO:0000256" key="1">
    <source>
        <dbReference type="ARBA" id="ARBA00022670"/>
    </source>
</evidence>
<evidence type="ECO:0000256" key="4">
    <source>
        <dbReference type="ARBA" id="ARBA00022722"/>
    </source>
</evidence>
<keyword evidence="4" id="KW-0540">Nuclease</keyword>
<dbReference type="GO" id="GO:0004519">
    <property type="term" value="F:endonuclease activity"/>
    <property type="evidence" value="ECO:0007669"/>
    <property type="project" value="UniProtKB-KW"/>
</dbReference>
<sequence>MTGNQLDVIIDKKPIRALVDSGASFSVISDKYRRFLRKVLFADAKSVMLKVADGNFVRPIGKCVLRVRINNRELPFEFIVLSHCSHDIILGWDFLEASQAVIDCGQNELVLEDICRDSTAPDAWNLYATRDYTLKPHSLTRITVSGYQTRGDINVVLDGSKHLLFEKNIATPSMVSTYRNGKSDVWVTNLQFRNQIIPRGMCIGQAEPLNEGHLCVISDASGCLDDQQETSESRMNCSLMMSPELNDEQRNKLSELLRKFSGLFTKTDKSTAAKTNVKHRIFTGDHAPINQRAYRVSPTERRIIHEEVQKMLDEGIVQPSESPWSSPVVLVRKKDGSWRFCVDYRKLNSVTKKDVYPLPRIDDTLDCLKGAKFFSSMDLRSGYWQIEIDEADREKTAFITPEGLYEFKVMPFGLCNAPATFERMMDNLLRNFKWTMCLCYLDDIIVFSETFEDHLIRLRLVLKCLQEAGLKLNSKRSVFCCPRSFCYLAEPLQSLLKSGVEFHWGPEEVEAFNSLKKALTSDPVLGMYDERASTEIHTDASGYGIGAVLVQIQNNVEKVIAYASRTLTKAEKNYSTTERGMSCHRMGYQQISAVHIRETLYCCN</sequence>
<feature type="domain" description="Reverse transcriptase" evidence="12">
    <location>
        <begin position="312"/>
        <end position="492"/>
    </location>
</feature>
<keyword evidence="6" id="KW-0378">Hydrolase</keyword>
<dbReference type="CDD" id="cd00303">
    <property type="entry name" value="retropepsin_like"/>
    <property type="match status" value="1"/>
</dbReference>
<evidence type="ECO:0000259" key="12">
    <source>
        <dbReference type="PROSITE" id="PS50878"/>
    </source>
</evidence>
<dbReference type="EMBL" id="BMAU01021335">
    <property type="protein sequence ID" value="GFY15694.1"/>
    <property type="molecule type" value="Genomic_DNA"/>
</dbReference>
<keyword evidence="7" id="KW-0460">Magnesium</keyword>
<dbReference type="GO" id="GO:0006508">
    <property type="term" value="P:proteolysis"/>
    <property type="evidence" value="ECO:0007669"/>
    <property type="project" value="UniProtKB-KW"/>
</dbReference>
<evidence type="ECO:0000256" key="11">
    <source>
        <dbReference type="ARBA" id="ARBA00023268"/>
    </source>
</evidence>
<keyword evidence="1" id="KW-0645">Protease</keyword>
<keyword evidence="10" id="KW-0695">RNA-directed DNA polymerase</keyword>
<dbReference type="PROSITE" id="PS50878">
    <property type="entry name" value="RT_POL"/>
    <property type="match status" value="1"/>
</dbReference>
<evidence type="ECO:0000256" key="8">
    <source>
        <dbReference type="ARBA" id="ARBA00022884"/>
    </source>
</evidence>
<dbReference type="InterPro" id="IPR043502">
    <property type="entry name" value="DNA/RNA_pol_sf"/>
</dbReference>
<dbReference type="InterPro" id="IPR043128">
    <property type="entry name" value="Rev_trsase/Diguanyl_cyclase"/>
</dbReference>
<keyword evidence="3" id="KW-0548">Nucleotidyltransferase</keyword>
<dbReference type="InterPro" id="IPR001969">
    <property type="entry name" value="Aspartic_peptidase_AS"/>
</dbReference>
<dbReference type="FunFam" id="3.10.10.10:FF:000007">
    <property type="entry name" value="Retrovirus-related Pol polyprotein from transposon 17.6-like Protein"/>
    <property type="match status" value="1"/>
</dbReference>
<dbReference type="GO" id="GO:0003964">
    <property type="term" value="F:RNA-directed DNA polymerase activity"/>
    <property type="evidence" value="ECO:0007669"/>
    <property type="project" value="UniProtKB-KW"/>
</dbReference>
<dbReference type="AlphaFoldDB" id="A0A8X6VK16"/>
<keyword evidence="5" id="KW-0255">Endonuclease</keyword>
<gene>
    <name evidence="13" type="primary">pol</name>
    <name evidence="13" type="ORF">TNCV_1283391</name>
</gene>
<dbReference type="Pfam" id="PF17919">
    <property type="entry name" value="RT_RNaseH_2"/>
    <property type="match status" value="1"/>
</dbReference>
<dbReference type="PANTHER" id="PTHR37984:SF5">
    <property type="entry name" value="PROTEIN NYNRIN-LIKE"/>
    <property type="match status" value="1"/>
</dbReference>
<evidence type="ECO:0000256" key="6">
    <source>
        <dbReference type="ARBA" id="ARBA00022801"/>
    </source>
</evidence>
<evidence type="ECO:0000256" key="9">
    <source>
        <dbReference type="ARBA" id="ARBA00022908"/>
    </source>
</evidence>
<evidence type="ECO:0000256" key="5">
    <source>
        <dbReference type="ARBA" id="ARBA00022759"/>
    </source>
</evidence>
<evidence type="ECO:0000313" key="13">
    <source>
        <dbReference type="EMBL" id="GFY15694.1"/>
    </source>
</evidence>
<dbReference type="GO" id="GO:0004190">
    <property type="term" value="F:aspartic-type endopeptidase activity"/>
    <property type="evidence" value="ECO:0007669"/>
    <property type="project" value="InterPro"/>
</dbReference>
<dbReference type="Gene3D" id="3.10.10.10">
    <property type="entry name" value="HIV Type 1 Reverse Transcriptase, subunit A, domain 1"/>
    <property type="match status" value="1"/>
</dbReference>
<dbReference type="GO" id="GO:0015074">
    <property type="term" value="P:DNA integration"/>
    <property type="evidence" value="ECO:0007669"/>
    <property type="project" value="UniProtKB-KW"/>
</dbReference>
<dbReference type="Gene3D" id="3.30.70.270">
    <property type="match status" value="2"/>
</dbReference>
<reference evidence="13" key="1">
    <citation type="submission" date="2020-08" db="EMBL/GenBank/DDBJ databases">
        <title>Multicomponent nature underlies the extraordinary mechanical properties of spider dragline silk.</title>
        <authorList>
            <person name="Kono N."/>
            <person name="Nakamura H."/>
            <person name="Mori M."/>
            <person name="Yoshida Y."/>
            <person name="Ohtoshi R."/>
            <person name="Malay A.D."/>
            <person name="Moran D.A.P."/>
            <person name="Tomita M."/>
            <person name="Numata K."/>
            <person name="Arakawa K."/>
        </authorList>
    </citation>
    <scope>NUCLEOTIDE SEQUENCE</scope>
</reference>
<dbReference type="InterPro" id="IPR000477">
    <property type="entry name" value="RT_dom"/>
</dbReference>
<dbReference type="PANTHER" id="PTHR37984">
    <property type="entry name" value="PROTEIN CBG26694"/>
    <property type="match status" value="1"/>
</dbReference>
<evidence type="ECO:0000256" key="10">
    <source>
        <dbReference type="ARBA" id="ARBA00022918"/>
    </source>
</evidence>
<keyword evidence="8" id="KW-0694">RNA-binding</keyword>
<dbReference type="InterPro" id="IPR050951">
    <property type="entry name" value="Retrovirus_Pol_polyprotein"/>
</dbReference>
<dbReference type="CDD" id="cd01647">
    <property type="entry name" value="RT_LTR"/>
    <property type="match status" value="1"/>
</dbReference>
<organism evidence="13 14">
    <name type="scientific">Trichonephila clavipes</name>
    <name type="common">Golden silk orbweaver</name>
    <name type="synonym">Nephila clavipes</name>
    <dbReference type="NCBI Taxonomy" id="2585209"/>
    <lineage>
        <taxon>Eukaryota</taxon>
        <taxon>Metazoa</taxon>
        <taxon>Ecdysozoa</taxon>
        <taxon>Arthropoda</taxon>
        <taxon>Chelicerata</taxon>
        <taxon>Arachnida</taxon>
        <taxon>Araneae</taxon>
        <taxon>Araneomorphae</taxon>
        <taxon>Entelegynae</taxon>
        <taxon>Araneoidea</taxon>
        <taxon>Nephilidae</taxon>
        <taxon>Trichonephila</taxon>
    </lineage>
</organism>